<organism evidence="1 2">
    <name type="scientific">Nonomuraea glycinis</name>
    <dbReference type="NCBI Taxonomy" id="2047744"/>
    <lineage>
        <taxon>Bacteria</taxon>
        <taxon>Bacillati</taxon>
        <taxon>Actinomycetota</taxon>
        <taxon>Actinomycetes</taxon>
        <taxon>Streptosporangiales</taxon>
        <taxon>Streptosporangiaceae</taxon>
        <taxon>Nonomuraea</taxon>
    </lineage>
</organism>
<gene>
    <name evidence="1" type="ORF">GCM10012278_59400</name>
</gene>
<protein>
    <submittedName>
        <fullName evidence="1">Uncharacterized protein</fullName>
    </submittedName>
</protein>
<dbReference type="NCBIfam" id="NF045478">
    <property type="entry name" value="XF1762_fam"/>
    <property type="match status" value="1"/>
</dbReference>
<reference evidence="1" key="1">
    <citation type="journal article" date="2014" name="Int. J. Syst. Evol. Microbiol.">
        <title>Complete genome sequence of Corynebacterium casei LMG S-19264T (=DSM 44701T), isolated from a smear-ripened cheese.</title>
        <authorList>
            <consortium name="US DOE Joint Genome Institute (JGI-PGF)"/>
            <person name="Walter F."/>
            <person name="Albersmeier A."/>
            <person name="Kalinowski J."/>
            <person name="Ruckert C."/>
        </authorList>
    </citation>
    <scope>NUCLEOTIDE SEQUENCE</scope>
    <source>
        <strain evidence="1">CGMCC 4.7430</strain>
    </source>
</reference>
<evidence type="ECO:0000313" key="2">
    <source>
        <dbReference type="Proteomes" id="UP000660745"/>
    </source>
</evidence>
<accession>A0A918E7B7</accession>
<dbReference type="InterPro" id="IPR053780">
    <property type="entry name" value="Gp66-like"/>
</dbReference>
<dbReference type="EMBL" id="BMNK01000012">
    <property type="protein sequence ID" value="GGP12273.1"/>
    <property type="molecule type" value="Genomic_DNA"/>
</dbReference>
<name>A0A918E7B7_9ACTN</name>
<sequence>MENWNGIQKTVHDGELNNPARSEDRRLMISPITIGTARAFTAWTHRHLAPPVDAEFVIGVQSAGGALVGVAFVDRPICRAFDDGHTAEVTCLSTDGTPNACSALLGAAWRLSRAKGYRRLIAHTRTDEPGTSLRAAGFRRVAHPAARWDKAGRADRGAGLSRILWEITVLGGRS</sequence>
<proteinExistence type="predicted"/>
<evidence type="ECO:0000313" key="1">
    <source>
        <dbReference type="EMBL" id="GGP12273.1"/>
    </source>
</evidence>
<reference evidence="1" key="2">
    <citation type="submission" date="2020-09" db="EMBL/GenBank/DDBJ databases">
        <authorList>
            <person name="Sun Q."/>
            <person name="Zhou Y."/>
        </authorList>
    </citation>
    <scope>NUCLEOTIDE SEQUENCE</scope>
    <source>
        <strain evidence="1">CGMCC 4.7430</strain>
    </source>
</reference>
<dbReference type="Proteomes" id="UP000660745">
    <property type="component" value="Unassembled WGS sequence"/>
</dbReference>
<dbReference type="AlphaFoldDB" id="A0A918E7B7"/>
<comment type="caution">
    <text evidence="1">The sequence shown here is derived from an EMBL/GenBank/DDBJ whole genome shotgun (WGS) entry which is preliminary data.</text>
</comment>
<keyword evidence="2" id="KW-1185">Reference proteome</keyword>